<dbReference type="EMBL" id="FNEV01000002">
    <property type="protein sequence ID" value="SDJ14377.1"/>
    <property type="molecule type" value="Genomic_DNA"/>
</dbReference>
<dbReference type="SMART" id="SM00257">
    <property type="entry name" value="LysM"/>
    <property type="match status" value="1"/>
</dbReference>
<evidence type="ECO:0000313" key="4">
    <source>
        <dbReference type="Proteomes" id="UP000199225"/>
    </source>
</evidence>
<dbReference type="InterPro" id="IPR011105">
    <property type="entry name" value="Cell_wall_hydrolase_SleB"/>
</dbReference>
<dbReference type="RefSeq" id="WP_093192546.1">
    <property type="nucleotide sequence ID" value="NZ_FNEV01000002.1"/>
</dbReference>
<dbReference type="GO" id="GO:0016787">
    <property type="term" value="F:hydrolase activity"/>
    <property type="evidence" value="ECO:0007669"/>
    <property type="project" value="InterPro"/>
</dbReference>
<dbReference type="Gene3D" id="1.10.10.2520">
    <property type="entry name" value="Cell wall hydrolase SleB, domain 1"/>
    <property type="match status" value="1"/>
</dbReference>
<dbReference type="SUPFAM" id="SSF54106">
    <property type="entry name" value="LysM domain"/>
    <property type="match status" value="1"/>
</dbReference>
<dbReference type="Pfam" id="PF01476">
    <property type="entry name" value="LysM"/>
    <property type="match status" value="1"/>
</dbReference>
<dbReference type="STRING" id="86666.SAMN04490247_0940"/>
<dbReference type="Proteomes" id="UP000199225">
    <property type="component" value="Unassembled WGS sequence"/>
</dbReference>
<evidence type="ECO:0000259" key="2">
    <source>
        <dbReference type="PROSITE" id="PS51782"/>
    </source>
</evidence>
<organism evidence="3 4">
    <name type="scientific">Salimicrobium halophilum</name>
    <dbReference type="NCBI Taxonomy" id="86666"/>
    <lineage>
        <taxon>Bacteria</taxon>
        <taxon>Bacillati</taxon>
        <taxon>Bacillota</taxon>
        <taxon>Bacilli</taxon>
        <taxon>Bacillales</taxon>
        <taxon>Bacillaceae</taxon>
        <taxon>Salimicrobium</taxon>
    </lineage>
</organism>
<dbReference type="Pfam" id="PF07486">
    <property type="entry name" value="Hydrolase_2"/>
    <property type="match status" value="1"/>
</dbReference>
<name>A0A1G8RBL3_9BACI</name>
<dbReference type="OrthoDB" id="9785345at2"/>
<evidence type="ECO:0000313" key="3">
    <source>
        <dbReference type="EMBL" id="SDJ14377.1"/>
    </source>
</evidence>
<dbReference type="InterPro" id="IPR018392">
    <property type="entry name" value="LysM"/>
</dbReference>
<feature type="domain" description="LysM" evidence="2">
    <location>
        <begin position="24"/>
        <end position="67"/>
    </location>
</feature>
<accession>A0A1G8RBL3</accession>
<evidence type="ECO:0000256" key="1">
    <source>
        <dbReference type="SAM" id="SignalP"/>
    </source>
</evidence>
<dbReference type="Gene3D" id="3.10.350.10">
    <property type="entry name" value="LysM domain"/>
    <property type="match status" value="1"/>
</dbReference>
<keyword evidence="4" id="KW-1185">Reference proteome</keyword>
<dbReference type="InterPro" id="IPR036779">
    <property type="entry name" value="LysM_dom_sf"/>
</dbReference>
<dbReference type="CDD" id="cd00118">
    <property type="entry name" value="LysM"/>
    <property type="match status" value="1"/>
</dbReference>
<protein>
    <submittedName>
        <fullName evidence="3">N-acetylmuramoyl-L-alanine amidase</fullName>
    </submittedName>
</protein>
<dbReference type="InterPro" id="IPR042047">
    <property type="entry name" value="SleB_dom1"/>
</dbReference>
<dbReference type="AlphaFoldDB" id="A0A1G8RBL3"/>
<reference evidence="4" key="1">
    <citation type="submission" date="2016-10" db="EMBL/GenBank/DDBJ databases">
        <authorList>
            <person name="Varghese N."/>
            <person name="Submissions S."/>
        </authorList>
    </citation>
    <scope>NUCLEOTIDE SEQUENCE [LARGE SCALE GENOMIC DNA]</scope>
    <source>
        <strain evidence="4">DSM 4771</strain>
    </source>
</reference>
<feature type="signal peptide" evidence="1">
    <location>
        <begin position="1"/>
        <end position="22"/>
    </location>
</feature>
<sequence>MWKKGSIVGLLMMLMIPMTAHADKTHVVQPGESYYTIASQYGVNTHQLQAMNNDWNSYLSIGERVEVPVTLNSYEKDLLARLVEAEAKGESYAGKVAVATVVLNRVSSDIFPDTLYNVVHDGRQFSPVLNGTINQPAGAESKQAVEEALGYQGYDNESLYFYNPNKAYSAYLASKEVTVVIDNHVFLR</sequence>
<keyword evidence="1" id="KW-0732">Signal</keyword>
<gene>
    <name evidence="3" type="ORF">SAMN04490247_0940</name>
</gene>
<proteinExistence type="predicted"/>
<dbReference type="Gene3D" id="6.20.240.60">
    <property type="match status" value="1"/>
</dbReference>
<dbReference type="PROSITE" id="PS51782">
    <property type="entry name" value="LYSM"/>
    <property type="match status" value="1"/>
</dbReference>
<feature type="chain" id="PRO_5011586214" evidence="1">
    <location>
        <begin position="23"/>
        <end position="188"/>
    </location>
</feature>